<dbReference type="InterPro" id="IPR014820">
    <property type="entry name" value="PriCT_1"/>
</dbReference>
<accession>A0A0K2W8T6</accession>
<proteinExistence type="predicted"/>
<dbReference type="AlphaFoldDB" id="A0A0K2W8T6"/>
<dbReference type="SMART" id="SM00942">
    <property type="entry name" value="PriCT_1"/>
    <property type="match status" value="1"/>
</dbReference>
<sequence>MHGYFIMVVSQLKRGESMKEFNKIKLDNDFRISIIQYDSLYANSFRAFDTWNWSDWLNKLQIPMINENKYKRGLVLYGDVEDSDGYEKYRKDDNIINRSVIALDYDEITDFKGLYNAINKQLGSYAWAFHTTHSHTTENPRIRLMVPLNEPVSAEDYRKSARALAHKIGYEVDEASFVPSQAMALPVKQDKDAVYMFRHNDAPAITVDELNQFSTNLENTQKDKPITINYSNQYKKRDSSYWRDLAFGVGEGERNQALASLIGYLLRRYVDVNLVYGLAIAWAQQCTPPIDDKEVNNTFRSILKKDLNR</sequence>
<organism evidence="2">
    <name type="scientific">Staphylococcus saprophyticus</name>
    <dbReference type="NCBI Taxonomy" id="29385"/>
    <lineage>
        <taxon>Bacteria</taxon>
        <taxon>Bacillati</taxon>
        <taxon>Bacillota</taxon>
        <taxon>Bacilli</taxon>
        <taxon>Bacillales</taxon>
        <taxon>Staphylococcaceae</taxon>
        <taxon>Staphylococcus</taxon>
    </lineage>
</organism>
<name>A0A0K2W8T6_STASA</name>
<feature type="domain" description="Primase C-terminal 1" evidence="1">
    <location>
        <begin position="244"/>
        <end position="308"/>
    </location>
</feature>
<dbReference type="EMBL" id="LN623525">
    <property type="protein sequence ID" value="CEG62409.1"/>
    <property type="molecule type" value="Genomic_DNA"/>
</dbReference>
<protein>
    <recommendedName>
        <fullName evidence="1">Primase C-terminal 1 domain-containing protein</fullName>
    </recommendedName>
</protein>
<evidence type="ECO:0000259" key="1">
    <source>
        <dbReference type="SMART" id="SM00942"/>
    </source>
</evidence>
<dbReference type="Pfam" id="PF08708">
    <property type="entry name" value="PriCT_1"/>
    <property type="match status" value="1"/>
</dbReference>
<evidence type="ECO:0000313" key="2">
    <source>
        <dbReference type="EMBL" id="CEG62409.1"/>
    </source>
</evidence>
<reference evidence="2" key="1">
    <citation type="journal article" date="2017" name="Antimicrob. Agents Chemother.">
        <title>A Novel erm(44) Gene Variant from a Human Staphylococcus saprophyticus Isolate Confers Resistance to Macrolides and Lincosamides but Not Streptogramins.</title>
        <authorList>
            <person name="Strauss C."/>
            <person name="Hu Y."/>
            <person name="Coates A."/>
            <person name="Perreten V."/>
        </authorList>
    </citation>
    <scope>NUCLEOTIDE SEQUENCE</scope>
    <source>
        <strain evidence="2">N041</strain>
    </source>
</reference>